<dbReference type="EMBL" id="QNRF01000001">
    <property type="protein sequence ID" value="RBO86023.1"/>
    <property type="molecule type" value="Genomic_DNA"/>
</dbReference>
<dbReference type="InterPro" id="IPR004552">
    <property type="entry name" value="AGP_acyltrans"/>
</dbReference>
<comment type="caution">
    <text evidence="11">The sequence shown here is derived from an EMBL/GenBank/DDBJ whole genome shotgun (WGS) entry which is preliminary data.</text>
</comment>
<dbReference type="RefSeq" id="WP_113872916.1">
    <property type="nucleotide sequence ID" value="NZ_QNRF01000001.1"/>
</dbReference>
<dbReference type="CDD" id="cd07989">
    <property type="entry name" value="LPLAT_AGPAT-like"/>
    <property type="match status" value="1"/>
</dbReference>
<evidence type="ECO:0000256" key="7">
    <source>
        <dbReference type="ARBA" id="ARBA00022679"/>
    </source>
</evidence>
<sequence>MLLLIRMALLLVLVVLVTLLGIVFCLLTLKSKNRVYHLGRVFAQVGPLFGLTVEGRVSEAAKTVPQAVYVANHQNNFDLFTLAVVVPKGVVTVGKTSLRWIPFFGLLYWVSGNILINRNDRKKAIATIDQVVSSMKRTGLSIWMFPEGTRSRGRGWLPFKRGAFHAAVQAGVPVIPVVCSSTHNQVKLNRWNNGKAKVVMLDPISTEGLHETDVITLMQQCEEQMHQAQQRLDAELAAKG</sequence>
<evidence type="ECO:0000313" key="12">
    <source>
        <dbReference type="Proteomes" id="UP000252086"/>
    </source>
</evidence>
<evidence type="ECO:0000256" key="9">
    <source>
        <dbReference type="RuleBase" id="RU361267"/>
    </source>
</evidence>
<reference evidence="11 12" key="1">
    <citation type="submission" date="2018-06" db="EMBL/GenBank/DDBJ databases">
        <title>Genomic Encyclopedia of Type Strains, Phase III (KMG-III): the genomes of soil and plant-associated and newly described type strains.</title>
        <authorList>
            <person name="Whitman W."/>
        </authorList>
    </citation>
    <scope>NUCLEOTIDE SEQUENCE [LARGE SCALE GENOMIC DNA]</scope>
    <source>
        <strain evidence="11 12">CECT 7732</strain>
    </source>
</reference>
<organism evidence="11 12">
    <name type="scientific">Marinomonas aquiplantarum</name>
    <dbReference type="NCBI Taxonomy" id="491951"/>
    <lineage>
        <taxon>Bacteria</taxon>
        <taxon>Pseudomonadati</taxon>
        <taxon>Pseudomonadota</taxon>
        <taxon>Gammaproteobacteria</taxon>
        <taxon>Oceanospirillales</taxon>
        <taxon>Oceanospirillaceae</taxon>
        <taxon>Marinomonas</taxon>
    </lineage>
</organism>
<comment type="pathway">
    <text evidence="3">Lipid metabolism.</text>
</comment>
<dbReference type="SUPFAM" id="SSF69593">
    <property type="entry name" value="Glycerol-3-phosphate (1)-acyltransferase"/>
    <property type="match status" value="1"/>
</dbReference>
<evidence type="ECO:0000256" key="3">
    <source>
        <dbReference type="ARBA" id="ARBA00005189"/>
    </source>
</evidence>
<feature type="domain" description="Phospholipid/glycerol acyltransferase" evidence="10">
    <location>
        <begin position="67"/>
        <end position="182"/>
    </location>
</feature>
<evidence type="ECO:0000256" key="6">
    <source>
        <dbReference type="ARBA" id="ARBA00016139"/>
    </source>
</evidence>
<dbReference type="GO" id="GO:0005886">
    <property type="term" value="C:plasma membrane"/>
    <property type="evidence" value="ECO:0007669"/>
    <property type="project" value="TreeGrafter"/>
</dbReference>
<dbReference type="EC" id="2.3.1.51" evidence="5 9"/>
<dbReference type="GO" id="GO:0016024">
    <property type="term" value="P:CDP-diacylglycerol biosynthetic process"/>
    <property type="evidence" value="ECO:0007669"/>
    <property type="project" value="UniProtKB-UniPathway"/>
</dbReference>
<evidence type="ECO:0000256" key="1">
    <source>
        <dbReference type="ARBA" id="ARBA00001141"/>
    </source>
</evidence>
<keyword evidence="9" id="KW-0444">Lipid biosynthesis</keyword>
<evidence type="ECO:0000313" key="11">
    <source>
        <dbReference type="EMBL" id="RBO86023.1"/>
    </source>
</evidence>
<comment type="domain">
    <text evidence="9">The HXXXXD motif is essential for acyltransferase activity and may constitute the binding site for the phosphate moiety of the glycerol-3-phosphate.</text>
</comment>
<dbReference type="PANTHER" id="PTHR10434:SF11">
    <property type="entry name" value="1-ACYL-SN-GLYCEROL-3-PHOSPHATE ACYLTRANSFERASE"/>
    <property type="match status" value="1"/>
</dbReference>
<name>A0A366D7L3_9GAMM</name>
<comment type="similarity">
    <text evidence="4 9">Belongs to the 1-acyl-sn-glycerol-3-phosphate acyltransferase family.</text>
</comment>
<dbReference type="InterPro" id="IPR002123">
    <property type="entry name" value="Plipid/glycerol_acylTrfase"/>
</dbReference>
<keyword evidence="8 9" id="KW-0012">Acyltransferase</keyword>
<dbReference type="NCBIfam" id="TIGR00530">
    <property type="entry name" value="AGP_acyltrn"/>
    <property type="match status" value="1"/>
</dbReference>
<dbReference type="GO" id="GO:0003841">
    <property type="term" value="F:1-acylglycerol-3-phosphate O-acyltransferase activity"/>
    <property type="evidence" value="ECO:0007669"/>
    <property type="project" value="UniProtKB-UniRule"/>
</dbReference>
<dbReference type="OrthoDB" id="5290997at2"/>
<dbReference type="GO" id="GO:0006654">
    <property type="term" value="P:phosphatidic acid biosynthetic process"/>
    <property type="evidence" value="ECO:0007669"/>
    <property type="project" value="TreeGrafter"/>
</dbReference>
<keyword evidence="12" id="KW-1185">Reference proteome</keyword>
<keyword evidence="7 9" id="KW-0808">Transferase</keyword>
<evidence type="ECO:0000256" key="8">
    <source>
        <dbReference type="ARBA" id="ARBA00023315"/>
    </source>
</evidence>
<evidence type="ECO:0000259" key="10">
    <source>
        <dbReference type="SMART" id="SM00563"/>
    </source>
</evidence>
<dbReference type="Pfam" id="PF01553">
    <property type="entry name" value="Acyltransferase"/>
    <property type="match status" value="1"/>
</dbReference>
<gene>
    <name evidence="11" type="ORF">DFP76_101299</name>
</gene>
<keyword evidence="9" id="KW-1208">Phospholipid metabolism</keyword>
<dbReference type="PANTHER" id="PTHR10434">
    <property type="entry name" value="1-ACYL-SN-GLYCEROL-3-PHOSPHATE ACYLTRANSFERASE"/>
    <property type="match status" value="1"/>
</dbReference>
<dbReference type="Proteomes" id="UP000252086">
    <property type="component" value="Unassembled WGS sequence"/>
</dbReference>
<protein>
    <recommendedName>
        <fullName evidence="6 9">1-acyl-sn-glycerol-3-phosphate acyltransferase</fullName>
        <ecNumber evidence="5 9">2.3.1.51</ecNumber>
    </recommendedName>
</protein>
<evidence type="ECO:0000256" key="2">
    <source>
        <dbReference type="ARBA" id="ARBA00004728"/>
    </source>
</evidence>
<evidence type="ECO:0000256" key="5">
    <source>
        <dbReference type="ARBA" id="ARBA00013211"/>
    </source>
</evidence>
<comment type="pathway">
    <text evidence="2">Phospholipid metabolism; CDP-diacylglycerol biosynthesis; CDP-diacylglycerol from sn-glycerol 3-phosphate: step 2/3.</text>
</comment>
<dbReference type="AlphaFoldDB" id="A0A366D7L3"/>
<accession>A0A366D7L3</accession>
<dbReference type="UniPathway" id="UPA00557">
    <property type="reaction ID" value="UER00613"/>
</dbReference>
<proteinExistence type="inferred from homology"/>
<evidence type="ECO:0000256" key="4">
    <source>
        <dbReference type="ARBA" id="ARBA00008655"/>
    </source>
</evidence>
<keyword evidence="9" id="KW-0594">Phospholipid biosynthesis</keyword>
<dbReference type="SMART" id="SM00563">
    <property type="entry name" value="PlsC"/>
    <property type="match status" value="1"/>
</dbReference>
<comment type="catalytic activity">
    <reaction evidence="1 9">
        <text>a 1-acyl-sn-glycero-3-phosphate + an acyl-CoA = a 1,2-diacyl-sn-glycero-3-phosphate + CoA</text>
        <dbReference type="Rhea" id="RHEA:19709"/>
        <dbReference type="ChEBI" id="CHEBI:57287"/>
        <dbReference type="ChEBI" id="CHEBI:57970"/>
        <dbReference type="ChEBI" id="CHEBI:58342"/>
        <dbReference type="ChEBI" id="CHEBI:58608"/>
        <dbReference type="EC" id="2.3.1.51"/>
    </reaction>
</comment>
<keyword evidence="9" id="KW-0443">Lipid metabolism</keyword>